<organism evidence="1 2">
    <name type="scientific">Meloidogyne enterolobii</name>
    <name type="common">Root-knot nematode worm</name>
    <name type="synonym">Meloidogyne mayaguensis</name>
    <dbReference type="NCBI Taxonomy" id="390850"/>
    <lineage>
        <taxon>Eukaryota</taxon>
        <taxon>Metazoa</taxon>
        <taxon>Ecdysozoa</taxon>
        <taxon>Nematoda</taxon>
        <taxon>Chromadorea</taxon>
        <taxon>Rhabditida</taxon>
        <taxon>Tylenchina</taxon>
        <taxon>Tylenchomorpha</taxon>
        <taxon>Tylenchoidea</taxon>
        <taxon>Meloidogynidae</taxon>
        <taxon>Meloidogyninae</taxon>
        <taxon>Meloidogyne</taxon>
    </lineage>
</organism>
<dbReference type="AlphaFoldDB" id="A0A6V7W0N4"/>
<name>A0A6V7W0N4_MELEN</name>
<evidence type="ECO:0000313" key="1">
    <source>
        <dbReference type="EMBL" id="CAD2180673.1"/>
    </source>
</evidence>
<comment type="caution">
    <text evidence="1">The sequence shown here is derived from an EMBL/GenBank/DDBJ whole genome shotgun (WGS) entry which is preliminary data.</text>
</comment>
<dbReference type="EMBL" id="CAJEWN010000377">
    <property type="protein sequence ID" value="CAD2180673.1"/>
    <property type="molecule type" value="Genomic_DNA"/>
</dbReference>
<proteinExistence type="predicted"/>
<protein>
    <submittedName>
        <fullName evidence="1">Uncharacterized protein</fullName>
    </submittedName>
</protein>
<evidence type="ECO:0000313" key="2">
    <source>
        <dbReference type="Proteomes" id="UP000580250"/>
    </source>
</evidence>
<sequence length="56" mass="6232">MSEPVSSSSKLGKKPKWCFVDDELSQLPSGMSMDSATELKYRREAAESSALNQHQQ</sequence>
<dbReference type="Proteomes" id="UP000580250">
    <property type="component" value="Unassembled WGS sequence"/>
</dbReference>
<accession>A0A6V7W0N4</accession>
<reference evidence="1 2" key="1">
    <citation type="submission" date="2020-08" db="EMBL/GenBank/DDBJ databases">
        <authorList>
            <person name="Koutsovoulos G."/>
            <person name="Danchin GJ E."/>
        </authorList>
    </citation>
    <scope>NUCLEOTIDE SEQUENCE [LARGE SCALE GENOMIC DNA]</scope>
</reference>
<gene>
    <name evidence="1" type="ORF">MENT_LOCUS32764</name>
</gene>